<dbReference type="EMBL" id="FNSV01000009">
    <property type="protein sequence ID" value="SED98746.1"/>
    <property type="molecule type" value="Genomic_DNA"/>
</dbReference>
<keyword evidence="2" id="KW-1185">Reference proteome</keyword>
<name>A0A1H5F5S8_9NOCA</name>
<sequence length="83" mass="9703">MNRSKEPDQSTREDDLLVQFFQRWAPFGGGSDEDIMVTFGVTRRVYVDRLRSLACSPRILRYPIAVRMQIHDFFGVPSRRLTP</sequence>
<reference evidence="2" key="1">
    <citation type="submission" date="2016-10" db="EMBL/GenBank/DDBJ databases">
        <authorList>
            <person name="Varghese N."/>
            <person name="Submissions S."/>
        </authorList>
    </citation>
    <scope>NUCLEOTIDE SEQUENCE [LARGE SCALE GENOMIC DNA]</scope>
    <source>
        <strain evidence="2">DSM 44498</strain>
    </source>
</reference>
<organism evidence="1 2">
    <name type="scientific">Rhodococcus koreensis</name>
    <dbReference type="NCBI Taxonomy" id="99653"/>
    <lineage>
        <taxon>Bacteria</taxon>
        <taxon>Bacillati</taxon>
        <taxon>Actinomycetota</taxon>
        <taxon>Actinomycetes</taxon>
        <taxon>Mycobacteriales</taxon>
        <taxon>Nocardiaceae</taxon>
        <taxon>Rhodococcus</taxon>
    </lineage>
</organism>
<dbReference type="AlphaFoldDB" id="A0A1H5F5S8"/>
<gene>
    <name evidence="1" type="ORF">SAMN04490239_9508</name>
</gene>
<protein>
    <recommendedName>
        <fullName evidence="3">DUF3263 domain-containing protein</fullName>
    </recommendedName>
</protein>
<accession>A0A1H5F5S8</accession>
<evidence type="ECO:0000313" key="2">
    <source>
        <dbReference type="Proteomes" id="UP000183561"/>
    </source>
</evidence>
<evidence type="ECO:0008006" key="3">
    <source>
        <dbReference type="Google" id="ProtNLM"/>
    </source>
</evidence>
<evidence type="ECO:0000313" key="1">
    <source>
        <dbReference type="EMBL" id="SED98746.1"/>
    </source>
</evidence>
<proteinExistence type="predicted"/>
<dbReference type="Proteomes" id="UP000183561">
    <property type="component" value="Unassembled WGS sequence"/>
</dbReference>